<evidence type="ECO:0000256" key="6">
    <source>
        <dbReference type="ARBA" id="ARBA00022970"/>
    </source>
</evidence>
<dbReference type="Pfam" id="PF00528">
    <property type="entry name" value="BPD_transp_1"/>
    <property type="match status" value="1"/>
</dbReference>
<evidence type="ECO:0000313" key="11">
    <source>
        <dbReference type="EMBL" id="WZL69456.1"/>
    </source>
</evidence>
<reference evidence="11 12" key="1">
    <citation type="submission" date="2023-03" db="EMBL/GenBank/DDBJ databases">
        <title>Novel Species.</title>
        <authorList>
            <person name="Ma S."/>
        </authorList>
    </citation>
    <scope>NUCLEOTIDE SEQUENCE [LARGE SCALE GENOMIC DNA]</scope>
    <source>
        <strain evidence="11 12">LIND6LT2</strain>
    </source>
</reference>
<comment type="similarity">
    <text evidence="2">Belongs to the binding-protein-dependent transport system permease family. HisMQ subfamily.</text>
</comment>
<dbReference type="PANTHER" id="PTHR30614">
    <property type="entry name" value="MEMBRANE COMPONENT OF AMINO ACID ABC TRANSPORTER"/>
    <property type="match status" value="1"/>
</dbReference>
<evidence type="ECO:0000259" key="10">
    <source>
        <dbReference type="PROSITE" id="PS50928"/>
    </source>
</evidence>
<name>A0ABZ2Y289_9FIRM</name>
<comment type="subcellular location">
    <subcellularLocation>
        <location evidence="1 9">Cell membrane</location>
        <topology evidence="1 9">Multi-pass membrane protein</topology>
    </subcellularLocation>
</comment>
<evidence type="ECO:0000256" key="4">
    <source>
        <dbReference type="ARBA" id="ARBA00022475"/>
    </source>
</evidence>
<feature type="transmembrane region" description="Helical" evidence="9">
    <location>
        <begin position="66"/>
        <end position="93"/>
    </location>
</feature>
<keyword evidence="7 9" id="KW-1133">Transmembrane helix</keyword>
<evidence type="ECO:0000256" key="5">
    <source>
        <dbReference type="ARBA" id="ARBA00022692"/>
    </source>
</evidence>
<dbReference type="Gene3D" id="1.10.3720.10">
    <property type="entry name" value="MetI-like"/>
    <property type="match status" value="1"/>
</dbReference>
<gene>
    <name evidence="11" type="ORF">QBE51_11715</name>
</gene>
<keyword evidence="3 9" id="KW-0813">Transport</keyword>
<dbReference type="SUPFAM" id="SSF161098">
    <property type="entry name" value="MetI-like"/>
    <property type="match status" value="1"/>
</dbReference>
<dbReference type="InterPro" id="IPR043429">
    <property type="entry name" value="ArtM/GltK/GlnP/TcyL/YhdX-like"/>
</dbReference>
<feature type="domain" description="ABC transmembrane type-1" evidence="10">
    <location>
        <begin position="20"/>
        <end position="224"/>
    </location>
</feature>
<dbReference type="PROSITE" id="PS50928">
    <property type="entry name" value="ABC_TM1"/>
    <property type="match status" value="1"/>
</dbReference>
<dbReference type="NCBIfam" id="TIGR01726">
    <property type="entry name" value="HEQRo_perm_3TM"/>
    <property type="match status" value="1"/>
</dbReference>
<accession>A0ABZ2Y289</accession>
<dbReference type="InterPro" id="IPR000515">
    <property type="entry name" value="MetI-like"/>
</dbReference>
<feature type="transmembrane region" description="Helical" evidence="9">
    <location>
        <begin position="206"/>
        <end position="224"/>
    </location>
</feature>
<dbReference type="PANTHER" id="PTHR30614:SF20">
    <property type="entry name" value="GLUTAMINE TRANSPORT SYSTEM PERMEASE PROTEIN GLNP"/>
    <property type="match status" value="1"/>
</dbReference>
<keyword evidence="12" id="KW-1185">Reference proteome</keyword>
<dbReference type="InterPro" id="IPR035906">
    <property type="entry name" value="MetI-like_sf"/>
</dbReference>
<evidence type="ECO:0000256" key="8">
    <source>
        <dbReference type="ARBA" id="ARBA00023136"/>
    </source>
</evidence>
<evidence type="ECO:0000256" key="1">
    <source>
        <dbReference type="ARBA" id="ARBA00004651"/>
    </source>
</evidence>
<sequence>MSITEIFLGNDRYKYILDGLKFSLLVTAFAAVIGILIGIIVALFRISEFKPFKFLKETKLDKWADFNPISFIAMLYIDLIRGTPAVVQLMIMHTVIFGKVSAPKLLVAGLAFGINSGAYVAEIIRAGIQGLDKGQMEAARSLGMGYGMSMYYIIIPQAIKNILPTLVSEFIILLKETSIVGFIGGMDLLRSANIITSQTYRGFEPLMAVAIIYLVLTGVFTKLMRIVERRMRRSD</sequence>
<evidence type="ECO:0000256" key="9">
    <source>
        <dbReference type="RuleBase" id="RU363032"/>
    </source>
</evidence>
<keyword evidence="5 9" id="KW-0812">Transmembrane</keyword>
<dbReference type="EMBL" id="CP121687">
    <property type="protein sequence ID" value="WZL69456.1"/>
    <property type="molecule type" value="Genomic_DNA"/>
</dbReference>
<evidence type="ECO:0000256" key="7">
    <source>
        <dbReference type="ARBA" id="ARBA00022989"/>
    </source>
</evidence>
<keyword evidence="8 9" id="KW-0472">Membrane</keyword>
<evidence type="ECO:0000256" key="2">
    <source>
        <dbReference type="ARBA" id="ARBA00010072"/>
    </source>
</evidence>
<feature type="transmembrane region" description="Helical" evidence="9">
    <location>
        <begin position="138"/>
        <end position="154"/>
    </location>
</feature>
<feature type="transmembrane region" description="Helical" evidence="9">
    <location>
        <begin position="22"/>
        <end position="46"/>
    </location>
</feature>
<dbReference type="Proteomes" id="UP001486565">
    <property type="component" value="Chromosome"/>
</dbReference>
<keyword evidence="6" id="KW-0029">Amino-acid transport</keyword>
<feature type="transmembrane region" description="Helical" evidence="9">
    <location>
        <begin position="105"/>
        <end position="126"/>
    </location>
</feature>
<dbReference type="CDD" id="cd06261">
    <property type="entry name" value="TM_PBP2"/>
    <property type="match status" value="1"/>
</dbReference>
<dbReference type="RefSeq" id="WP_341876452.1">
    <property type="nucleotide sequence ID" value="NZ_CP121687.1"/>
</dbReference>
<evidence type="ECO:0000256" key="3">
    <source>
        <dbReference type="ARBA" id="ARBA00022448"/>
    </source>
</evidence>
<protein>
    <submittedName>
        <fullName evidence="11">Amino acid ABC transporter permease</fullName>
    </submittedName>
</protein>
<dbReference type="InterPro" id="IPR010065">
    <property type="entry name" value="AA_ABC_transptr_permease_3TM"/>
</dbReference>
<keyword evidence="4" id="KW-1003">Cell membrane</keyword>
<evidence type="ECO:0000313" key="12">
    <source>
        <dbReference type="Proteomes" id="UP001486565"/>
    </source>
</evidence>
<proteinExistence type="inferred from homology"/>
<organism evidence="11 12">
    <name type="scientific">Defluviitalea saccharophila</name>
    <dbReference type="NCBI Taxonomy" id="879970"/>
    <lineage>
        <taxon>Bacteria</taxon>
        <taxon>Bacillati</taxon>
        <taxon>Bacillota</taxon>
        <taxon>Clostridia</taxon>
        <taxon>Lachnospirales</taxon>
        <taxon>Defluviitaleaceae</taxon>
        <taxon>Defluviitalea</taxon>
    </lineage>
</organism>